<feature type="region of interest" description="Disordered" evidence="1">
    <location>
        <begin position="1"/>
        <end position="53"/>
    </location>
</feature>
<name>A0A7S1KS30_9EUKA</name>
<keyword evidence="2" id="KW-0472">Membrane</keyword>
<sequence length="504" mass="58638">MIPCLSSRRSSSGVLPFHSLPNTNTTSPSTSTSKQMNEHFHQHPFSLPGSGTSPKKPIFPSQKAYILQRRRMRLFGMTSLIFIVTFTFVFYLWRPEMFEWRGVTDIFLERHGASQQDGWSTHTLEHLRSLDLAHLQRNKNRERIKLVSLITTGTNFHKMALMRKAHRNSRNIRYFFILGDQNQHSWFTRFRVFLQQIWYRDIWIGPMKDQDESKSTCVMVENSSTTKKVFWGIREAWKRFDFQFLVRLGDDAYFRAPFYLQEKIPLMVPFFEFTPMSDGPLEHSESTFSNIQELNLDMDYHDMMDNQHISDSFTNYEKKSPVGFFHGHFWGPGSCDNTFYGAKWKYALGMGYVLSQNVAEFVANLSPQLLQKSAPEDAVLSSWILPLHIKYIHDTAFHNVAKVKGFSLNNYEPHAWKKCTPSDILLHYVTPPMYNQIGRSGVMKCHEEDYKCVSGKVCNIPTPKGYRNVDDSGVDMDTYAEAFLHPSKNLPSTEVVEERRSLIH</sequence>
<proteinExistence type="predicted"/>
<accession>A0A7S1KS30</accession>
<organism evidence="3">
    <name type="scientific">Percolomonas cosmopolitus</name>
    <dbReference type="NCBI Taxonomy" id="63605"/>
    <lineage>
        <taxon>Eukaryota</taxon>
        <taxon>Discoba</taxon>
        <taxon>Heterolobosea</taxon>
        <taxon>Tetramitia</taxon>
        <taxon>Eutetramitia</taxon>
        <taxon>Percolomonadidae</taxon>
        <taxon>Percolomonas</taxon>
    </lineage>
</organism>
<evidence type="ECO:0000256" key="1">
    <source>
        <dbReference type="SAM" id="MobiDB-lite"/>
    </source>
</evidence>
<gene>
    <name evidence="3" type="ORF">PCOS0759_LOCUS6917</name>
</gene>
<reference evidence="3" key="1">
    <citation type="submission" date="2021-01" db="EMBL/GenBank/DDBJ databases">
        <authorList>
            <person name="Corre E."/>
            <person name="Pelletier E."/>
            <person name="Niang G."/>
            <person name="Scheremetjew M."/>
            <person name="Finn R."/>
            <person name="Kale V."/>
            <person name="Holt S."/>
            <person name="Cochrane G."/>
            <person name="Meng A."/>
            <person name="Brown T."/>
            <person name="Cohen L."/>
        </authorList>
    </citation>
    <scope>NUCLEOTIDE SEQUENCE</scope>
    <source>
        <strain evidence="3">WS</strain>
    </source>
</reference>
<evidence type="ECO:0008006" key="4">
    <source>
        <dbReference type="Google" id="ProtNLM"/>
    </source>
</evidence>
<dbReference type="AlphaFoldDB" id="A0A7S1KS30"/>
<protein>
    <recommendedName>
        <fullName evidence="4">Hexosyltransferase</fullName>
    </recommendedName>
</protein>
<evidence type="ECO:0000256" key="2">
    <source>
        <dbReference type="SAM" id="Phobius"/>
    </source>
</evidence>
<evidence type="ECO:0000313" key="3">
    <source>
        <dbReference type="EMBL" id="CAD9083663.1"/>
    </source>
</evidence>
<feature type="compositionally biased region" description="Low complexity" evidence="1">
    <location>
        <begin position="19"/>
        <end position="33"/>
    </location>
</feature>
<keyword evidence="2" id="KW-0812">Transmembrane</keyword>
<keyword evidence="2" id="KW-1133">Transmembrane helix</keyword>
<dbReference type="EMBL" id="HBGD01008407">
    <property type="protein sequence ID" value="CAD9083663.1"/>
    <property type="molecule type" value="Transcribed_RNA"/>
</dbReference>
<feature type="transmembrane region" description="Helical" evidence="2">
    <location>
        <begin position="74"/>
        <end position="93"/>
    </location>
</feature>